<dbReference type="AlphaFoldDB" id="A0A8H4ATI6"/>
<feature type="domain" description="DUF7869" evidence="1">
    <location>
        <begin position="5"/>
        <end position="118"/>
    </location>
</feature>
<evidence type="ECO:0000313" key="3">
    <source>
        <dbReference type="Proteomes" id="UP000439903"/>
    </source>
</evidence>
<evidence type="ECO:0000259" key="1">
    <source>
        <dbReference type="Pfam" id="PF25273"/>
    </source>
</evidence>
<sequence>MPEKGANIVISLVHNYFLLYEHGEKYLTIHANNCPDQNKNNLIMAYLAWQVIIGYHDRIKYSFMIAGHTKFSPDSFFGLFKLALVKLEVDDLDDLVKVVKNLSTNKYNLAQTIFDKKENQVYKEQVEIKDINSSSEIIPLSGLTALRQWNLYNEV</sequence>
<dbReference type="PANTHER" id="PTHR34415:SF1">
    <property type="entry name" value="INTEGRASE CATALYTIC DOMAIN-CONTAINING PROTEIN"/>
    <property type="match status" value="1"/>
</dbReference>
<organism evidence="2 3">
    <name type="scientific">Gigaspora margarita</name>
    <dbReference type="NCBI Taxonomy" id="4874"/>
    <lineage>
        <taxon>Eukaryota</taxon>
        <taxon>Fungi</taxon>
        <taxon>Fungi incertae sedis</taxon>
        <taxon>Mucoromycota</taxon>
        <taxon>Glomeromycotina</taxon>
        <taxon>Glomeromycetes</taxon>
        <taxon>Diversisporales</taxon>
        <taxon>Gigasporaceae</taxon>
        <taxon>Gigaspora</taxon>
    </lineage>
</organism>
<accession>A0A8H4ATI6</accession>
<reference evidence="2 3" key="1">
    <citation type="journal article" date="2019" name="Environ. Microbiol.">
        <title>At the nexus of three kingdoms: the genome of the mycorrhizal fungus Gigaspora margarita provides insights into plant, endobacterial and fungal interactions.</title>
        <authorList>
            <person name="Venice F."/>
            <person name="Ghignone S."/>
            <person name="Salvioli di Fossalunga A."/>
            <person name="Amselem J."/>
            <person name="Novero M."/>
            <person name="Xianan X."/>
            <person name="Sedzielewska Toro K."/>
            <person name="Morin E."/>
            <person name="Lipzen A."/>
            <person name="Grigoriev I.V."/>
            <person name="Henrissat B."/>
            <person name="Martin F.M."/>
            <person name="Bonfante P."/>
        </authorList>
    </citation>
    <scope>NUCLEOTIDE SEQUENCE [LARGE SCALE GENOMIC DNA]</scope>
    <source>
        <strain evidence="2 3">BEG34</strain>
    </source>
</reference>
<comment type="caution">
    <text evidence="2">The sequence shown here is derived from an EMBL/GenBank/DDBJ whole genome shotgun (WGS) entry which is preliminary data.</text>
</comment>
<dbReference type="InterPro" id="IPR057191">
    <property type="entry name" value="DUF7869"/>
</dbReference>
<name>A0A8H4ATI6_GIGMA</name>
<evidence type="ECO:0000313" key="2">
    <source>
        <dbReference type="EMBL" id="KAF0530592.1"/>
    </source>
</evidence>
<keyword evidence="3" id="KW-1185">Reference proteome</keyword>
<protein>
    <submittedName>
        <fullName evidence="2">Chaperonin: PROVISIONAL</fullName>
    </submittedName>
</protein>
<proteinExistence type="predicted"/>
<dbReference type="Proteomes" id="UP000439903">
    <property type="component" value="Unassembled WGS sequence"/>
</dbReference>
<dbReference type="PANTHER" id="PTHR34415">
    <property type="entry name" value="INTEGRASE CATALYTIC DOMAIN-CONTAINING PROTEIN"/>
    <property type="match status" value="1"/>
</dbReference>
<dbReference type="OrthoDB" id="6146569at2759"/>
<dbReference type="EMBL" id="WTPW01000247">
    <property type="protein sequence ID" value="KAF0530592.1"/>
    <property type="molecule type" value="Genomic_DNA"/>
</dbReference>
<gene>
    <name evidence="2" type="ORF">F8M41_012081</name>
</gene>
<dbReference type="Pfam" id="PF25273">
    <property type="entry name" value="DUF7869"/>
    <property type="match status" value="1"/>
</dbReference>